<feature type="non-terminal residue" evidence="4">
    <location>
        <position position="1"/>
    </location>
</feature>
<dbReference type="EMBL" id="CAJOAY010038246">
    <property type="protein sequence ID" value="CAF4468766.1"/>
    <property type="molecule type" value="Genomic_DNA"/>
</dbReference>
<dbReference type="Pfam" id="PF01055">
    <property type="entry name" value="Glyco_hydro_31_2nd"/>
    <property type="match status" value="1"/>
</dbReference>
<dbReference type="Gene3D" id="3.20.20.80">
    <property type="entry name" value="Glycosidases"/>
    <property type="match status" value="1"/>
</dbReference>
<evidence type="ECO:0000313" key="5">
    <source>
        <dbReference type="Proteomes" id="UP000663881"/>
    </source>
</evidence>
<dbReference type="InterPro" id="IPR017853">
    <property type="entry name" value="GH"/>
</dbReference>
<comment type="similarity">
    <text evidence="1 2">Belongs to the glycosyl hydrolase 31 family.</text>
</comment>
<dbReference type="Proteomes" id="UP000663881">
    <property type="component" value="Unassembled WGS sequence"/>
</dbReference>
<dbReference type="InterPro" id="IPR000322">
    <property type="entry name" value="Glyco_hydro_31_TIM"/>
</dbReference>
<evidence type="ECO:0000313" key="4">
    <source>
        <dbReference type="EMBL" id="CAF4468766.1"/>
    </source>
</evidence>
<evidence type="ECO:0000256" key="2">
    <source>
        <dbReference type="RuleBase" id="RU361185"/>
    </source>
</evidence>
<dbReference type="PANTHER" id="PTHR22762:SF133">
    <property type="entry name" value="P-TYPE DOMAIN-CONTAINING PROTEIN"/>
    <property type="match status" value="1"/>
</dbReference>
<dbReference type="SUPFAM" id="SSF51445">
    <property type="entry name" value="(Trans)glycosidases"/>
    <property type="match status" value="1"/>
</dbReference>
<accession>A0A820TLC8</accession>
<comment type="caution">
    <text evidence="4">The sequence shown here is derived from an EMBL/GenBank/DDBJ whole genome shotgun (WGS) entry which is preliminary data.</text>
</comment>
<evidence type="ECO:0000256" key="1">
    <source>
        <dbReference type="ARBA" id="ARBA00007806"/>
    </source>
</evidence>
<evidence type="ECO:0000259" key="3">
    <source>
        <dbReference type="Pfam" id="PF01055"/>
    </source>
</evidence>
<gene>
    <name evidence="4" type="ORF">OKA104_LOCUS55108</name>
</gene>
<proteinExistence type="inferred from homology"/>
<feature type="domain" description="Glycoside hydrolase family 31 TIM barrel" evidence="3">
    <location>
        <begin position="2"/>
        <end position="35"/>
    </location>
</feature>
<protein>
    <recommendedName>
        <fullName evidence="3">Glycoside hydrolase family 31 TIM barrel domain-containing protein</fullName>
    </recommendedName>
</protein>
<dbReference type="GO" id="GO:0004553">
    <property type="term" value="F:hydrolase activity, hydrolyzing O-glycosyl compounds"/>
    <property type="evidence" value="ECO:0007669"/>
    <property type="project" value="InterPro"/>
</dbReference>
<name>A0A820TLC8_9BILA</name>
<keyword evidence="2" id="KW-0378">Hydrolase</keyword>
<keyword evidence="2" id="KW-0326">Glycosidase</keyword>
<dbReference type="PANTHER" id="PTHR22762">
    <property type="entry name" value="ALPHA-GLUCOSIDASE"/>
    <property type="match status" value="1"/>
</dbReference>
<reference evidence="4" key="1">
    <citation type="submission" date="2021-02" db="EMBL/GenBank/DDBJ databases">
        <authorList>
            <person name="Nowell W R."/>
        </authorList>
    </citation>
    <scope>NUCLEOTIDE SEQUENCE</scope>
</reference>
<organism evidence="4 5">
    <name type="scientific">Adineta steineri</name>
    <dbReference type="NCBI Taxonomy" id="433720"/>
    <lineage>
        <taxon>Eukaryota</taxon>
        <taxon>Metazoa</taxon>
        <taxon>Spiralia</taxon>
        <taxon>Gnathifera</taxon>
        <taxon>Rotifera</taxon>
        <taxon>Eurotatoria</taxon>
        <taxon>Bdelloidea</taxon>
        <taxon>Adinetida</taxon>
        <taxon>Adinetidae</taxon>
        <taxon>Adineta</taxon>
    </lineage>
</organism>
<dbReference type="GO" id="GO:0005975">
    <property type="term" value="P:carbohydrate metabolic process"/>
    <property type="evidence" value="ECO:0007669"/>
    <property type="project" value="InterPro"/>
</dbReference>
<dbReference type="AlphaFoldDB" id="A0A820TLC8"/>
<sequence length="46" mass="5401">NGADICGFDKTPTEEMCIRWMQVGAFYPFSRNVSIYDNITLYYIEQ</sequence>